<accession>A0AAU9C1I2</accession>
<organism evidence="1 2">
    <name type="scientific">Methylomarinovum tepidoasis</name>
    <dbReference type="NCBI Taxonomy" id="2840183"/>
    <lineage>
        <taxon>Bacteria</taxon>
        <taxon>Pseudomonadati</taxon>
        <taxon>Pseudomonadota</taxon>
        <taxon>Gammaproteobacteria</taxon>
        <taxon>Methylococcales</taxon>
        <taxon>Methylothermaceae</taxon>
        <taxon>Methylomarinovum</taxon>
    </lineage>
</organism>
<dbReference type="KEGG" id="meiy:MIN45_P2334"/>
<protein>
    <submittedName>
        <fullName evidence="1">Antitoxin Phd</fullName>
    </submittedName>
</protein>
<evidence type="ECO:0000313" key="2">
    <source>
        <dbReference type="Proteomes" id="UP001321450"/>
    </source>
</evidence>
<dbReference type="AlphaFoldDB" id="A0AAU9C1I2"/>
<evidence type="ECO:0000313" key="1">
    <source>
        <dbReference type="EMBL" id="BCX89960.1"/>
    </source>
</evidence>
<gene>
    <name evidence="1" type="ORF">MIN45_P2334</name>
</gene>
<name>A0AAU9C1I2_9GAMM</name>
<reference evidence="2" key="1">
    <citation type="journal article" date="2024" name="Int. J. Syst. Evol. Microbiol.">
        <title>Methylomarinovum tepidoasis sp. nov., a moderately thermophilic methanotroph of the family Methylothermaceae isolated from a deep-sea hydrothermal field.</title>
        <authorList>
            <person name="Hirayama H."/>
            <person name="Takaki Y."/>
            <person name="Abe M."/>
            <person name="Miyazaki M."/>
            <person name="Uematsu K."/>
            <person name="Matsui Y."/>
            <person name="Takai K."/>
        </authorList>
    </citation>
    <scope>NUCLEOTIDE SEQUENCE [LARGE SCALE GENOMIC DNA]</scope>
    <source>
        <strain evidence="2">IN45</strain>
    </source>
</reference>
<sequence>MKVFTEAEASKDLSKLLALAAEEEVMIRRRDGTLFALRVQKVWAKRSPFDIPGVKTRVNTEDILQAIREIRGRDFDQDSG</sequence>
<proteinExistence type="predicted"/>
<dbReference type="RefSeq" id="WP_286292551.1">
    <property type="nucleotide sequence ID" value="NZ_AP024718.1"/>
</dbReference>
<dbReference type="EMBL" id="AP024718">
    <property type="protein sequence ID" value="BCX89960.1"/>
    <property type="molecule type" value="Genomic_DNA"/>
</dbReference>
<keyword evidence="2" id="KW-1185">Reference proteome</keyword>
<dbReference type="Proteomes" id="UP001321450">
    <property type="component" value="Chromosome"/>
</dbReference>